<dbReference type="SUPFAM" id="SSF48452">
    <property type="entry name" value="TPR-like"/>
    <property type="match status" value="1"/>
</dbReference>
<dbReference type="Gene3D" id="3.30.70.1230">
    <property type="entry name" value="Nucleotide cyclase"/>
    <property type="match status" value="1"/>
</dbReference>
<dbReference type="SUPFAM" id="SSF55073">
    <property type="entry name" value="Nucleotide cyclase"/>
    <property type="match status" value="1"/>
</dbReference>
<dbReference type="InterPro" id="IPR001054">
    <property type="entry name" value="A/G_cyclase"/>
</dbReference>
<feature type="region of interest" description="Disordered" evidence="2">
    <location>
        <begin position="171"/>
        <end position="193"/>
    </location>
</feature>
<evidence type="ECO:0000313" key="5">
    <source>
        <dbReference type="Proteomes" id="UP000582090"/>
    </source>
</evidence>
<dbReference type="Pfam" id="PF13181">
    <property type="entry name" value="TPR_8"/>
    <property type="match status" value="1"/>
</dbReference>
<keyword evidence="4" id="KW-0456">Lyase</keyword>
<dbReference type="EMBL" id="JACIDW010000006">
    <property type="protein sequence ID" value="MBB3964722.1"/>
    <property type="molecule type" value="Genomic_DNA"/>
</dbReference>
<protein>
    <submittedName>
        <fullName evidence="4">Adenylate cyclase</fullName>
        <ecNumber evidence="4">4.6.1.1</ecNumber>
    </submittedName>
</protein>
<organism evidence="4 5">
    <name type="scientific">Rhizobium metallidurans</name>
    <dbReference type="NCBI Taxonomy" id="1265931"/>
    <lineage>
        <taxon>Bacteria</taxon>
        <taxon>Pseudomonadati</taxon>
        <taxon>Pseudomonadota</taxon>
        <taxon>Alphaproteobacteria</taxon>
        <taxon>Hyphomicrobiales</taxon>
        <taxon>Rhizobiaceae</taxon>
        <taxon>Rhizobium/Agrobacterium group</taxon>
        <taxon>Rhizobium</taxon>
    </lineage>
</organism>
<feature type="compositionally biased region" description="Basic and acidic residues" evidence="2">
    <location>
        <begin position="171"/>
        <end position="182"/>
    </location>
</feature>
<dbReference type="CDD" id="cd07302">
    <property type="entry name" value="CHD"/>
    <property type="match status" value="1"/>
</dbReference>
<dbReference type="PROSITE" id="PS50125">
    <property type="entry name" value="GUANYLATE_CYCLASE_2"/>
    <property type="match status" value="1"/>
</dbReference>
<evidence type="ECO:0000256" key="1">
    <source>
        <dbReference type="PROSITE-ProRule" id="PRU00339"/>
    </source>
</evidence>
<feature type="repeat" description="TPR" evidence="1">
    <location>
        <begin position="525"/>
        <end position="558"/>
    </location>
</feature>
<dbReference type="SMART" id="SM00044">
    <property type="entry name" value="CYCc"/>
    <property type="match status" value="1"/>
</dbReference>
<dbReference type="Gene3D" id="1.25.40.10">
    <property type="entry name" value="Tetratricopeptide repeat domain"/>
    <property type="match status" value="2"/>
</dbReference>
<accession>A0A7W6GB59</accession>
<dbReference type="InterPro" id="IPR019734">
    <property type="entry name" value="TPR_rpt"/>
</dbReference>
<feature type="domain" description="Guanylate cyclase" evidence="3">
    <location>
        <begin position="7"/>
        <end position="122"/>
    </location>
</feature>
<dbReference type="PANTHER" id="PTHR43081">
    <property type="entry name" value="ADENYLATE CYCLASE, TERMINAL-DIFFERENTIATION SPECIFIC-RELATED"/>
    <property type="match status" value="1"/>
</dbReference>
<dbReference type="EC" id="4.6.1.1" evidence="4"/>
<comment type="caution">
    <text evidence="4">The sequence shown here is derived from an EMBL/GenBank/DDBJ whole genome shotgun (WGS) entry which is preliminary data.</text>
</comment>
<dbReference type="PROSITE" id="PS50005">
    <property type="entry name" value="TPR"/>
    <property type="match status" value="1"/>
</dbReference>
<dbReference type="Gene3D" id="3.40.50.10070">
    <property type="entry name" value="TolB, N-terminal domain"/>
    <property type="match status" value="1"/>
</dbReference>
<dbReference type="RefSeq" id="WP_183900349.1">
    <property type="nucleotide sequence ID" value="NZ_JACIDW010000006.1"/>
</dbReference>
<evidence type="ECO:0000313" key="4">
    <source>
        <dbReference type="EMBL" id="MBB3964722.1"/>
    </source>
</evidence>
<dbReference type="InterPro" id="IPR011990">
    <property type="entry name" value="TPR-like_helical_dom_sf"/>
</dbReference>
<evidence type="ECO:0000259" key="3">
    <source>
        <dbReference type="PROSITE" id="PS50125"/>
    </source>
</evidence>
<sequence>MERRLTAILAADVVGYSRLMGIDEAGTLKAVNRHRTELIEPAIARHRGRLVKLLGDGLLAEFGSVVNAVACAVDIQRGAALDNDDVPEDRRIRFRIGVNLGDVIVENDDIFGDGVNVAARLEAVAEPDGIAVSSSVRDHVGAHLDLGFDDRGRQTLKNIQQEVHVYAVRFDRPADTTGDRKPRTPAPETTAGDDRSIVVLPFTNMSGDPDQEYFSDGLTEDIITDLSKISDLMVTPRNTTFSYKGRSVKIGQIARELSVRYVLQGSVRKSGTRVRISAQMIDALNEDHLWADRYDRDLTDIFAIQDEIAHAIVGQLKIKMRPEEVRALESDPTTNVEAYTYYLRGRKFARSMTMSYLIMARRMFYKAIELDPHYARAYAGIADCDSALYIWYAAELPIGEILETTEKALALDPALAEAHAARAIALHHADRDQEADIYFARALALDPNLFEANFHFAHRLFKRGQFEEAIVYFERSAALYADDYVSPVLLAAACRSLGSDEEARNWAAEGAARAERSAEQNPGNSAPVHRAALAYAQIGDRGRAVSWINRALAMDPHDVITRYNAVCVHAVLGDTDRAMELLQQLLPNSSAYQIGWFENDSDLDNIRSDPRFIKLMAAIARQ</sequence>
<dbReference type="InterPro" id="IPR050697">
    <property type="entry name" value="Adenylyl/Guanylyl_Cyclase_3/4"/>
</dbReference>
<proteinExistence type="predicted"/>
<dbReference type="GO" id="GO:0004016">
    <property type="term" value="F:adenylate cyclase activity"/>
    <property type="evidence" value="ECO:0007669"/>
    <property type="project" value="UniProtKB-EC"/>
</dbReference>
<keyword evidence="5" id="KW-1185">Reference proteome</keyword>
<dbReference type="NCBIfam" id="NF047558">
    <property type="entry name" value="TPR_END_plus"/>
    <property type="match status" value="1"/>
</dbReference>
<reference evidence="4 5" key="1">
    <citation type="submission" date="2020-08" db="EMBL/GenBank/DDBJ databases">
        <title>Genomic Encyclopedia of Type Strains, Phase IV (KMG-IV): sequencing the most valuable type-strain genomes for metagenomic binning, comparative biology and taxonomic classification.</title>
        <authorList>
            <person name="Goeker M."/>
        </authorList>
    </citation>
    <scope>NUCLEOTIDE SEQUENCE [LARGE SCALE GENOMIC DNA]</scope>
    <source>
        <strain evidence="4 5">DSM 26575</strain>
    </source>
</reference>
<dbReference type="PANTHER" id="PTHR43081:SF19">
    <property type="entry name" value="PH-SENSITIVE ADENYLATE CYCLASE RV1264"/>
    <property type="match status" value="1"/>
</dbReference>
<name>A0A7W6GB59_9HYPH</name>
<dbReference type="GO" id="GO:0006171">
    <property type="term" value="P:cAMP biosynthetic process"/>
    <property type="evidence" value="ECO:0007669"/>
    <property type="project" value="TreeGrafter"/>
</dbReference>
<dbReference type="GO" id="GO:0035556">
    <property type="term" value="P:intracellular signal transduction"/>
    <property type="evidence" value="ECO:0007669"/>
    <property type="project" value="InterPro"/>
</dbReference>
<dbReference type="Pfam" id="PF00211">
    <property type="entry name" value="Guanylate_cyc"/>
    <property type="match status" value="1"/>
</dbReference>
<keyword evidence="1" id="KW-0802">TPR repeat</keyword>
<gene>
    <name evidence="4" type="ORF">GGQ67_002385</name>
</gene>
<dbReference type="SMART" id="SM00028">
    <property type="entry name" value="TPR"/>
    <property type="match status" value="3"/>
</dbReference>
<dbReference type="Proteomes" id="UP000582090">
    <property type="component" value="Unassembled WGS sequence"/>
</dbReference>
<evidence type="ECO:0000256" key="2">
    <source>
        <dbReference type="SAM" id="MobiDB-lite"/>
    </source>
</evidence>
<dbReference type="AlphaFoldDB" id="A0A7W6GB59"/>
<dbReference type="InterPro" id="IPR029787">
    <property type="entry name" value="Nucleotide_cyclase"/>
</dbReference>